<proteinExistence type="predicted"/>
<organism evidence="1">
    <name type="scientific">Arundo donax</name>
    <name type="common">Giant reed</name>
    <name type="synonym">Donax arundinaceus</name>
    <dbReference type="NCBI Taxonomy" id="35708"/>
    <lineage>
        <taxon>Eukaryota</taxon>
        <taxon>Viridiplantae</taxon>
        <taxon>Streptophyta</taxon>
        <taxon>Embryophyta</taxon>
        <taxon>Tracheophyta</taxon>
        <taxon>Spermatophyta</taxon>
        <taxon>Magnoliopsida</taxon>
        <taxon>Liliopsida</taxon>
        <taxon>Poales</taxon>
        <taxon>Poaceae</taxon>
        <taxon>PACMAD clade</taxon>
        <taxon>Arundinoideae</taxon>
        <taxon>Arundineae</taxon>
        <taxon>Arundo</taxon>
    </lineage>
</organism>
<sequence length="33" mass="3843">MKPFHGFNCFRWGCANDNQMGSSPFLLVFQLCF</sequence>
<protein>
    <submittedName>
        <fullName evidence="1">Uncharacterized protein</fullName>
    </submittedName>
</protein>
<evidence type="ECO:0000313" key="1">
    <source>
        <dbReference type="EMBL" id="JAE33502.1"/>
    </source>
</evidence>
<name>A0A0A9H9R3_ARUDO</name>
<dbReference type="EMBL" id="GBRH01164394">
    <property type="protein sequence ID" value="JAE33502.1"/>
    <property type="molecule type" value="Transcribed_RNA"/>
</dbReference>
<reference evidence="1" key="2">
    <citation type="journal article" date="2015" name="Data Brief">
        <title>Shoot transcriptome of the giant reed, Arundo donax.</title>
        <authorList>
            <person name="Barrero R.A."/>
            <person name="Guerrero F.D."/>
            <person name="Moolhuijzen P."/>
            <person name="Goolsby J.A."/>
            <person name="Tidwell J."/>
            <person name="Bellgard S.E."/>
            <person name="Bellgard M.I."/>
        </authorList>
    </citation>
    <scope>NUCLEOTIDE SEQUENCE</scope>
    <source>
        <tissue evidence="1">Shoot tissue taken approximately 20 cm above the soil surface</tissue>
    </source>
</reference>
<reference evidence="1" key="1">
    <citation type="submission" date="2014-09" db="EMBL/GenBank/DDBJ databases">
        <authorList>
            <person name="Magalhaes I.L.F."/>
            <person name="Oliveira U."/>
            <person name="Santos F.R."/>
            <person name="Vidigal T.H.D.A."/>
            <person name="Brescovit A.D."/>
            <person name="Santos A.J."/>
        </authorList>
    </citation>
    <scope>NUCLEOTIDE SEQUENCE</scope>
    <source>
        <tissue evidence="1">Shoot tissue taken approximately 20 cm above the soil surface</tissue>
    </source>
</reference>
<accession>A0A0A9H9R3</accession>
<dbReference type="AlphaFoldDB" id="A0A0A9H9R3"/>